<dbReference type="GO" id="GO:0071949">
    <property type="term" value="F:FAD binding"/>
    <property type="evidence" value="ECO:0007669"/>
    <property type="project" value="TreeGrafter"/>
</dbReference>
<dbReference type="RefSeq" id="WP_115590332.1">
    <property type="nucleotide sequence ID" value="NZ_UFRN01000002.1"/>
</dbReference>
<dbReference type="PANTHER" id="PTHR10632:SF2">
    <property type="entry name" value="SULFIDE:QUINONE OXIDOREDUCTASE, MITOCHONDRIAL"/>
    <property type="match status" value="1"/>
</dbReference>
<dbReference type="AlphaFoldDB" id="A0A380TVQ9"/>
<dbReference type="Proteomes" id="UP000254253">
    <property type="component" value="Unassembled WGS sequence"/>
</dbReference>
<name>A0A380TVQ9_ACTLI</name>
<proteinExistence type="predicted"/>
<keyword evidence="3" id="KW-1185">Reference proteome</keyword>
<dbReference type="Gene3D" id="3.50.50.60">
    <property type="entry name" value="FAD/NAD(P)-binding domain"/>
    <property type="match status" value="2"/>
</dbReference>
<evidence type="ECO:0000313" key="2">
    <source>
        <dbReference type="EMBL" id="SUT92526.1"/>
    </source>
</evidence>
<dbReference type="Pfam" id="PF07992">
    <property type="entry name" value="Pyr_redox_2"/>
    <property type="match status" value="1"/>
</dbReference>
<dbReference type="InterPro" id="IPR015904">
    <property type="entry name" value="Sulphide_quinone_reductase"/>
</dbReference>
<evidence type="ECO:0000313" key="3">
    <source>
        <dbReference type="Proteomes" id="UP000254253"/>
    </source>
</evidence>
<dbReference type="EMBL" id="UFRN01000002">
    <property type="protein sequence ID" value="SUT92526.1"/>
    <property type="molecule type" value="Genomic_DNA"/>
</dbReference>
<dbReference type="SUPFAM" id="SSF51905">
    <property type="entry name" value="FAD/NAD(P)-binding domain"/>
    <property type="match status" value="2"/>
</dbReference>
<accession>A0A380TVQ9</accession>
<organism evidence="2 3">
    <name type="scientific">Actinobacillus lignieresii</name>
    <dbReference type="NCBI Taxonomy" id="720"/>
    <lineage>
        <taxon>Bacteria</taxon>
        <taxon>Pseudomonadati</taxon>
        <taxon>Pseudomonadota</taxon>
        <taxon>Gammaproteobacteria</taxon>
        <taxon>Pasteurellales</taxon>
        <taxon>Pasteurellaceae</taxon>
        <taxon>Actinobacillus</taxon>
    </lineage>
</organism>
<dbReference type="GO" id="GO:0070224">
    <property type="term" value="F:sulfide:quinone oxidoreductase activity"/>
    <property type="evidence" value="ECO:0007669"/>
    <property type="project" value="TreeGrafter"/>
</dbReference>
<dbReference type="InterPro" id="IPR036188">
    <property type="entry name" value="FAD/NAD-bd_sf"/>
</dbReference>
<protein>
    <submittedName>
        <fullName evidence="2">Sulfide:quinone oxidoreductase</fullName>
    </submittedName>
</protein>
<evidence type="ECO:0000259" key="1">
    <source>
        <dbReference type="Pfam" id="PF07992"/>
    </source>
</evidence>
<dbReference type="InterPro" id="IPR006311">
    <property type="entry name" value="TAT_signal"/>
</dbReference>
<reference evidence="2 3" key="1">
    <citation type="submission" date="2018-06" db="EMBL/GenBank/DDBJ databases">
        <authorList>
            <consortium name="Pathogen Informatics"/>
            <person name="Doyle S."/>
        </authorList>
    </citation>
    <scope>NUCLEOTIDE SEQUENCE [LARGE SCALE GENOMIC DNA]</scope>
    <source>
        <strain evidence="2 3">NCTC4191</strain>
    </source>
</reference>
<feature type="domain" description="FAD/NAD(P)-binding" evidence="1">
    <location>
        <begin position="47"/>
        <end position="164"/>
    </location>
</feature>
<dbReference type="InterPro" id="IPR023753">
    <property type="entry name" value="FAD/NAD-binding_dom"/>
</dbReference>
<dbReference type="PROSITE" id="PS51318">
    <property type="entry name" value="TAT"/>
    <property type="match status" value="1"/>
</dbReference>
<sequence length="447" mass="49483">MSDNIQNFDLTRRLFLQSSALGLTATASGLLLPKSALAEPKVSAAIKIVIAGGGAAGLATASRLTERLDEKAEIIVIEPNKHHIYQPGFTLIAAGLKPADYSVSDTGDYLPPQVKWIEAKVEEFNPDANKVRLSNGENLNYDYLFVTTGLKLDYDAIEGMDTKLIGTNGLGSIYHSAVGAEKTWKLLDEFSRKGGNAVLLRPNTEMKCSGAPLKYTFIVRDYLHRRGTLAKSHISYNSNNGSFFSVPIVSEKVRMMFEARDIHYHYHRILKAIDPAKRIATFESKDEGKVELPYDFINVIPPQVAPDAVRNSPLAWQTGPWKNEGWMEVSKSTLRHVRYPNVFGVGDIAGVPKGKTAASVKWQVPVAVDHLICELQGKESQLIYNGYTSCPLITEVGRAMLVEFDYNNNLQPSFPGIIHPLEDSWTSWLLETIGLKPTYLSMLRGKA</sequence>
<dbReference type="GO" id="GO:0070221">
    <property type="term" value="P:sulfide oxidation, using sulfide:quinone oxidoreductase"/>
    <property type="evidence" value="ECO:0007669"/>
    <property type="project" value="TreeGrafter"/>
</dbReference>
<dbReference type="PANTHER" id="PTHR10632">
    <property type="entry name" value="SULFIDE:QUINONE OXIDOREDUCTASE"/>
    <property type="match status" value="1"/>
</dbReference>
<gene>
    <name evidence="2" type="ORF">NCTC4191_00852</name>
</gene>